<dbReference type="EMBL" id="JAJATW010000010">
    <property type="protein sequence ID" value="MCB5161860.1"/>
    <property type="molecule type" value="Genomic_DNA"/>
</dbReference>
<dbReference type="PROSITE" id="PS51257">
    <property type="entry name" value="PROKAR_LIPOPROTEIN"/>
    <property type="match status" value="1"/>
</dbReference>
<comment type="caution">
    <text evidence="1">The sequence shown here is derived from an EMBL/GenBank/DDBJ whole genome shotgun (WGS) entry which is preliminary data.</text>
</comment>
<gene>
    <name evidence="1" type="ORF">LG368_08090</name>
</gene>
<name>A0A9X1LEV4_9GAMM</name>
<organism evidence="1 2">
    <name type="scientific">Marinomonas algarum</name>
    <dbReference type="NCBI Taxonomy" id="2883105"/>
    <lineage>
        <taxon>Bacteria</taxon>
        <taxon>Pseudomonadati</taxon>
        <taxon>Pseudomonadota</taxon>
        <taxon>Gammaproteobacteria</taxon>
        <taxon>Oceanospirillales</taxon>
        <taxon>Oceanospirillaceae</taxon>
        <taxon>Marinomonas</taxon>
    </lineage>
</organism>
<dbReference type="RefSeq" id="WP_226754227.1">
    <property type="nucleotide sequence ID" value="NZ_JAJATW010000010.1"/>
</dbReference>
<sequence length="363" mass="40335">MKKVSLQIVGVGSIAFMLSGCSLFFTDSANEYQTERSTGSTLEVPEGSLTIKDALVIPNEQKIADLEATNTFVTPRAPFTFYPMVQVGVSETDNAMVLTVPANMTQSKRIVSDFLTALHGAGSAIATETDNTIVTIPFDFHPQGWWANLWSDITRLYPKKTAFNFAFSEVEGEPNKTLVTIQYRDEQEAMEPTAWESPTENTDAYGVAVRLWGTTGRQLNQSSAYLSNRGEMAAFPIWVDHQGQFAVRLGNQLTPDAVESALLDKGFYLMPGEASLIAPVPSDEVERVGDVISLDVPTGNGESMKLFNVRRRNLDDVNWDKREYPYEILQQKAGDFLVIDVSATDYPELTSFHLTQRFVNKED</sequence>
<accession>A0A9X1LEV4</accession>
<proteinExistence type="predicted"/>
<evidence type="ECO:0000313" key="1">
    <source>
        <dbReference type="EMBL" id="MCB5161860.1"/>
    </source>
</evidence>
<reference evidence="1" key="1">
    <citation type="submission" date="2021-10" db="EMBL/GenBank/DDBJ databases">
        <title>Marinomonas pontica sp. nov., isolated from the Black Sea.</title>
        <authorList>
            <person name="Zhao L.-H."/>
            <person name="Xue J.-H."/>
        </authorList>
    </citation>
    <scope>NUCLEOTIDE SEQUENCE</scope>
    <source>
        <strain evidence="1">E8</strain>
    </source>
</reference>
<dbReference type="AlphaFoldDB" id="A0A9X1LEV4"/>
<evidence type="ECO:0000313" key="2">
    <source>
        <dbReference type="Proteomes" id="UP001139095"/>
    </source>
</evidence>
<dbReference type="Proteomes" id="UP001139095">
    <property type="component" value="Unassembled WGS sequence"/>
</dbReference>
<protein>
    <submittedName>
        <fullName evidence="1">Uncharacterized protein</fullName>
    </submittedName>
</protein>
<keyword evidence="2" id="KW-1185">Reference proteome</keyword>